<evidence type="ECO:0000256" key="1">
    <source>
        <dbReference type="SAM" id="Phobius"/>
    </source>
</evidence>
<gene>
    <name evidence="3" type="ORF">DdX_06899</name>
</gene>
<dbReference type="GO" id="GO:0007160">
    <property type="term" value="P:cell-matrix adhesion"/>
    <property type="evidence" value="ECO:0007669"/>
    <property type="project" value="InterPro"/>
</dbReference>
<dbReference type="Proteomes" id="UP001201812">
    <property type="component" value="Unassembled WGS sequence"/>
</dbReference>
<reference evidence="3" key="1">
    <citation type="submission" date="2022-01" db="EMBL/GenBank/DDBJ databases">
        <title>Genome Sequence Resource for Two Populations of Ditylenchus destructor, the Migratory Endoparasitic Phytonematode.</title>
        <authorList>
            <person name="Zhang H."/>
            <person name="Lin R."/>
            <person name="Xie B."/>
        </authorList>
    </citation>
    <scope>NUCLEOTIDE SEQUENCE</scope>
    <source>
        <strain evidence="3">BazhouSP</strain>
    </source>
</reference>
<keyword evidence="1" id="KW-0812">Transmembrane</keyword>
<dbReference type="EMBL" id="JAKKPZ010000009">
    <property type="protein sequence ID" value="KAI1717168.1"/>
    <property type="molecule type" value="Genomic_DNA"/>
</dbReference>
<dbReference type="AlphaFoldDB" id="A0AAD4N560"/>
<keyword evidence="1" id="KW-1133">Transmembrane helix</keyword>
<dbReference type="PANTHER" id="PTHR13802">
    <property type="entry name" value="MUCIN 4-RELATED"/>
    <property type="match status" value="1"/>
</dbReference>
<accession>A0AAD4N560</accession>
<feature type="transmembrane region" description="Helical" evidence="1">
    <location>
        <begin position="59"/>
        <end position="81"/>
    </location>
</feature>
<dbReference type="PANTHER" id="PTHR13802:SF64">
    <property type="entry name" value="DENDRITE EXTENSION DEFECTIVE PROTEIN 1"/>
    <property type="match status" value="1"/>
</dbReference>
<dbReference type="InterPro" id="IPR051495">
    <property type="entry name" value="Epithelial_Barrier/Signaling"/>
</dbReference>
<feature type="domain" description="NIDO" evidence="2">
    <location>
        <begin position="166"/>
        <end position="218"/>
    </location>
</feature>
<dbReference type="Pfam" id="PF06119">
    <property type="entry name" value="NIDO"/>
    <property type="match status" value="1"/>
</dbReference>
<evidence type="ECO:0000313" key="4">
    <source>
        <dbReference type="Proteomes" id="UP001201812"/>
    </source>
</evidence>
<proteinExistence type="predicted"/>
<organism evidence="3 4">
    <name type="scientific">Ditylenchus destructor</name>
    <dbReference type="NCBI Taxonomy" id="166010"/>
    <lineage>
        <taxon>Eukaryota</taxon>
        <taxon>Metazoa</taxon>
        <taxon>Ecdysozoa</taxon>
        <taxon>Nematoda</taxon>
        <taxon>Chromadorea</taxon>
        <taxon>Rhabditida</taxon>
        <taxon>Tylenchina</taxon>
        <taxon>Tylenchomorpha</taxon>
        <taxon>Sphaerularioidea</taxon>
        <taxon>Anguinidae</taxon>
        <taxon>Anguininae</taxon>
        <taxon>Ditylenchus</taxon>
    </lineage>
</organism>
<comment type="caution">
    <text evidence="3">The sequence shown here is derived from an EMBL/GenBank/DDBJ whole genome shotgun (WGS) entry which is preliminary data.</text>
</comment>
<evidence type="ECO:0000259" key="2">
    <source>
        <dbReference type="Pfam" id="PF06119"/>
    </source>
</evidence>
<name>A0AAD4N560_9BILA</name>
<evidence type="ECO:0000313" key="3">
    <source>
        <dbReference type="EMBL" id="KAI1717168.1"/>
    </source>
</evidence>
<keyword evidence="1" id="KW-0472">Membrane</keyword>
<keyword evidence="4" id="KW-1185">Reference proteome</keyword>
<sequence length="262" mass="30020">MTSAFCGRRVPHLQNPHCHSENSSSRNVHYPETTMVDIAEPKRRLNRSPNFSTKAPSTLFIPISLVIFISLFVHISSAMRLDPERLAARLRIEQEIEMDHRRMGRNRRQLGTPKEETIQVTAQLFSGRLFEYGTDEAGDKSLPSSLDVGKKLSLTRPISFYGKEYNTIYVLSNGGIGFDSNSRTYRANVLPSNLKIIAPFWNRNDLRNGGNVFYREVTCEFRIFVLHRSVYHGYATVHHLDNSSPATIHHPRQFITCEIHHP</sequence>
<protein>
    <submittedName>
        <fullName evidence="3">Dendrite extension defective protein 1</fullName>
    </submittedName>
</protein>
<dbReference type="InterPro" id="IPR003886">
    <property type="entry name" value="NIDO_dom"/>
</dbReference>